<dbReference type="EMBL" id="AB090816">
    <property type="protein sequence ID" value="BAC57908.1"/>
    <property type="molecule type" value="Genomic_DNA"/>
</dbReference>
<dbReference type="InterPro" id="IPR036691">
    <property type="entry name" value="Endo/exonu/phosph_ase_sf"/>
</dbReference>
<dbReference type="CDD" id="cd01650">
    <property type="entry name" value="RT_nLTR_like"/>
    <property type="match status" value="1"/>
</dbReference>
<dbReference type="InterPro" id="IPR005135">
    <property type="entry name" value="Endo/exonuclease/phosphatase"/>
</dbReference>
<feature type="region of interest" description="Disordered" evidence="1">
    <location>
        <begin position="275"/>
        <end position="304"/>
    </location>
</feature>
<evidence type="ECO:0000313" key="3">
    <source>
        <dbReference type="EMBL" id="BAC57908.1"/>
    </source>
</evidence>
<protein>
    <submittedName>
        <fullName evidence="3">Reverse transcriptase</fullName>
    </submittedName>
</protein>
<dbReference type="PROSITE" id="PS50878">
    <property type="entry name" value="RT_POL"/>
    <property type="match status" value="1"/>
</dbReference>
<feature type="region of interest" description="Disordered" evidence="1">
    <location>
        <begin position="1084"/>
        <end position="1142"/>
    </location>
</feature>
<dbReference type="SUPFAM" id="SSF56672">
    <property type="entry name" value="DNA/RNA polymerases"/>
    <property type="match status" value="1"/>
</dbReference>
<keyword evidence="3" id="KW-0808">Transferase</keyword>
<evidence type="ECO:0000256" key="1">
    <source>
        <dbReference type="SAM" id="MobiDB-lite"/>
    </source>
</evidence>
<accession>Q868S2</accession>
<evidence type="ECO:0000259" key="2">
    <source>
        <dbReference type="PROSITE" id="PS50878"/>
    </source>
</evidence>
<keyword evidence="3" id="KW-0548">Nucleotidyltransferase</keyword>
<name>Q868S2_ANOGA</name>
<dbReference type="InterPro" id="IPR043502">
    <property type="entry name" value="DNA/RNA_pol_sf"/>
</dbReference>
<reference evidence="3" key="1">
    <citation type="journal article" date="2003" name="Mol. Biol. Evol.">
        <title>Evolution of target specificity in R1 clade non-LTR retrotransposons.</title>
        <authorList>
            <person name="Kojima K.K."/>
            <person name="Fujiwara H."/>
        </authorList>
    </citation>
    <scope>NUCLEOTIDE SEQUENCE</scope>
</reference>
<dbReference type="Gene3D" id="3.60.10.10">
    <property type="entry name" value="Endonuclease/exonuclease/phosphatase"/>
    <property type="match status" value="1"/>
</dbReference>
<sequence>MLPLSGKRPSGARLSISRGSPTGVYSVRRRWSLCQKLHFRDQVCCVQRSPPHWPYLLCSSCSAMPALKILQLNVDHCREGQALALQAAREHRADILLLSDMHRPPENNGRWAYDVSKKVAVVATGSYPIQRVWGSELRGLVAAQVAGITFISVYAPPSLSAHEFERLLGAIELEAASHSRVVVAGDFNAWHEEWGSGRNGQRGIELLQTVETLGLSILNQGRKPTFIGRGFAASSVIDVSFASREIVRPDTWSVIPFSRSDHELIAFEVKQPDENPAGAQQHLSHRPQRSTRKNPAGRQHDRCDSRRWKTTQFNRQSFRVALRANNFQERAVSHIGMIEALVDACSETMQRISGLHKSPHHDMYWWTPAIKRLRDDCLAARERVQLSHDLEERSMAAAAHRTAKSLLEKAIRTSKRQQFQELIDIAETNDYGTGYRVVMSRLRGSPGPPETDRAELERIVSDLFPTHPPVSWPVSSDAPTTVPSDSRVEPQELLSIAAGMVTRKAPGLDGIPNAAVKVAIEEYTEEFCRLYQDCLSRGTFPPQWKRQRLVLLPKPGKPPGESSSYRPLCMLDALGKVLERLILNRLNRHIEQQDSPQLSDAQYGFRRGRSTISAIQRVVDAGTAAKLFRRTNTRDKRCLMVVALDIRNAFNTANWQAIADALQSKNVPSYLMKIIGAYFEGRKLLFDTSEGPVERHISAGVPQGSILGPTLWNMMYDGVFGVGLPLGAEIIGYADDLVLLVPGTTPTTAAAAAEEAVAAVKQWLLEHRLELAHSKTEMTVISSLKQPPEEVFITFGGVNVPFSRSIKYLGVRVHAHLSWVPHVKEITLKATRIVHAVNRLMPNLHGPRTSMSRLLANVADSTMRYAAPVWHEAIGNQECCRLLRRVQRKSAIGLARTFRTVRYETAVLLAGLLPICLAIKEDTRVHSRRGTGLNCAIRREERQRSMEEWQATWGADAANERASRYVRWAHRVIPDVGSWQSRKHGDVTFHLSQVLSGHGFFREHLCGMQLTSSPDCTRCPGVAESAEHAMFECPRFDSTRTELLHGVVPETLLEHMLQSPENWSNVCEATKRITSALQQDWDETRRELAEQGAPRVADNQHNQDNDRTSLYSARNTSEEQRGRRHPTPSPPPRAVGRRAEVRSLGERYRRQLLVVEERRQISGHSVGGVTSQEDGTLVEASRQGMNGAEKTAATEADVASR</sequence>
<dbReference type="VEuPathDB" id="VectorBase:AGAMI1_010439"/>
<organism evidence="3">
    <name type="scientific">Anopheles gambiae</name>
    <name type="common">African malaria mosquito</name>
    <dbReference type="NCBI Taxonomy" id="7165"/>
    <lineage>
        <taxon>Eukaryota</taxon>
        <taxon>Metazoa</taxon>
        <taxon>Ecdysozoa</taxon>
        <taxon>Arthropoda</taxon>
        <taxon>Hexapoda</taxon>
        <taxon>Insecta</taxon>
        <taxon>Pterygota</taxon>
        <taxon>Neoptera</taxon>
        <taxon>Endopterygota</taxon>
        <taxon>Diptera</taxon>
        <taxon>Nematocera</taxon>
        <taxon>Culicoidea</taxon>
        <taxon>Culicidae</taxon>
        <taxon>Anophelinae</taxon>
        <taxon>Anopheles</taxon>
    </lineage>
</organism>
<dbReference type="InterPro" id="IPR000477">
    <property type="entry name" value="RT_dom"/>
</dbReference>
<dbReference type="Pfam" id="PF14529">
    <property type="entry name" value="Exo_endo_phos_2"/>
    <property type="match status" value="1"/>
</dbReference>
<dbReference type="Pfam" id="PF00078">
    <property type="entry name" value="RVT_1"/>
    <property type="match status" value="1"/>
</dbReference>
<proteinExistence type="predicted"/>
<dbReference type="CDD" id="cd09077">
    <property type="entry name" value="R1-I-EN"/>
    <property type="match status" value="1"/>
</dbReference>
<keyword evidence="3" id="KW-0695">RNA-directed DNA polymerase</keyword>
<feature type="domain" description="Reverse transcriptase" evidence="2">
    <location>
        <begin position="533"/>
        <end position="800"/>
    </location>
</feature>
<dbReference type="SUPFAM" id="SSF56219">
    <property type="entry name" value="DNase I-like"/>
    <property type="match status" value="1"/>
</dbReference>
<dbReference type="PANTHER" id="PTHR19446">
    <property type="entry name" value="REVERSE TRANSCRIPTASES"/>
    <property type="match status" value="1"/>
</dbReference>
<dbReference type="GO" id="GO:0003964">
    <property type="term" value="F:RNA-directed DNA polymerase activity"/>
    <property type="evidence" value="ECO:0007669"/>
    <property type="project" value="UniProtKB-KW"/>
</dbReference>
<feature type="region of interest" description="Disordered" evidence="1">
    <location>
        <begin position="1162"/>
        <end position="1201"/>
    </location>
</feature>
<dbReference type="AlphaFoldDB" id="Q868S2"/>
<feature type="compositionally biased region" description="Basic residues" evidence="1">
    <location>
        <begin position="283"/>
        <end position="292"/>
    </location>
</feature>